<feature type="binding site" evidence="7">
    <location>
        <position position="222"/>
    </location>
    <ligand>
        <name>Zn(2+)</name>
        <dbReference type="ChEBI" id="CHEBI:29105"/>
        <label>2</label>
        <note>catalytic</note>
    </ligand>
</feature>
<evidence type="ECO:0000256" key="6">
    <source>
        <dbReference type="ARBA" id="ARBA00023049"/>
    </source>
</evidence>
<dbReference type="GO" id="GO:0006508">
    <property type="term" value="P:proteolysis"/>
    <property type="evidence" value="ECO:0007669"/>
    <property type="project" value="UniProtKB-KW"/>
</dbReference>
<dbReference type="EMBL" id="CAJOBB010000707">
    <property type="protein sequence ID" value="CAF3735230.1"/>
    <property type="molecule type" value="Genomic_DNA"/>
</dbReference>
<feature type="compositionally biased region" description="Low complexity" evidence="8">
    <location>
        <begin position="248"/>
        <end position="263"/>
    </location>
</feature>
<feature type="binding site" evidence="7">
    <location>
        <position position="188"/>
    </location>
    <ligand>
        <name>Zn(2+)</name>
        <dbReference type="ChEBI" id="CHEBI:29105"/>
        <label>1</label>
    </ligand>
</feature>
<feature type="domain" description="Apple" evidence="9">
    <location>
        <begin position="555"/>
        <end position="637"/>
    </location>
</feature>
<feature type="binding site" evidence="7">
    <location>
        <position position="193"/>
    </location>
    <ligand>
        <name>Ca(2+)</name>
        <dbReference type="ChEBI" id="CHEBI:29108"/>
        <label>3</label>
    </ligand>
</feature>
<comment type="caution">
    <text evidence="11">The sequence shown here is derived from an EMBL/GenBank/DDBJ whole genome shotgun (WGS) entry which is preliminary data.</text>
</comment>
<dbReference type="GO" id="GO:0031012">
    <property type="term" value="C:extracellular matrix"/>
    <property type="evidence" value="ECO:0007669"/>
    <property type="project" value="InterPro"/>
</dbReference>
<dbReference type="SUPFAM" id="SSF55486">
    <property type="entry name" value="Metalloproteases ('zincins'), catalytic domain"/>
    <property type="match status" value="1"/>
</dbReference>
<organism evidence="11 12">
    <name type="scientific">Adineta steineri</name>
    <dbReference type="NCBI Taxonomy" id="433720"/>
    <lineage>
        <taxon>Eukaryota</taxon>
        <taxon>Metazoa</taxon>
        <taxon>Spiralia</taxon>
        <taxon>Gnathifera</taxon>
        <taxon>Rotifera</taxon>
        <taxon>Eurotatoria</taxon>
        <taxon>Bdelloidea</taxon>
        <taxon>Adinetida</taxon>
        <taxon>Adinetidae</taxon>
        <taxon>Adineta</taxon>
    </lineage>
</organism>
<dbReference type="InterPro" id="IPR021190">
    <property type="entry name" value="Pept_M10A"/>
</dbReference>
<sequence>MVSANTLSKRNDNSQPSSIKTEADAMFYLKKYGYDTCENEVKKLPMHFRTNNCQTNIRSMLKAFQTTYQLQPTGIVDEDTLMIMNLDRCCLKDNFNHSKFRKLGAKDIVTWTLNDTHIPELGIVRARKQIRDAFYDWTKVTSIKFYEVTRDKKADIHLAFVEKMNDPLLSGPDTCYGATIPASTVEIHFDLREKWIDYDSFSGIKLRTAAVHLIGHALGFEHIFDKVSPMYTLYQINDTSSESYIEASSESNVETTSESNVETLNQSNLGTTSELNVETSSESSFEPATTISSSITTLELTKMDTFVVEKGIIQLGFIHGGVHTTPFDDSQDLNLPMMTPCLGVEVFWYPDYLFAIRFIYGDENPSIPKIYHGDPSERTPRLLSEKYLMENGERINKITWYAGTRNWQSDGKFIRFITGIQFFTTSGRVSPLYGTNKDDAHTESFDYYTLAFAKGGSIMLIDELQFAWKNQEILKIDQGKRFTAFCDQSSTFSTLTILSAIYQSKFVPRSCSEEVTNTVRDQCKTGKTCTFMVTDEILVDDCPDTSKELQVIYTCSPSKYIFGPVFKNFNATGFDIIRGGQVSIENVESIDACGQYCLRENLCVGVTYSSNERLCYLKSEIYGTEPQDGIDTMMVFNRDRHS</sequence>
<dbReference type="Proteomes" id="UP000663868">
    <property type="component" value="Unassembled WGS sequence"/>
</dbReference>
<dbReference type="Gene3D" id="2.60.120.740">
    <property type="match status" value="1"/>
</dbReference>
<name>A0A818XBW7_9BILA</name>
<evidence type="ECO:0000256" key="1">
    <source>
        <dbReference type="ARBA" id="ARBA00010370"/>
    </source>
</evidence>
<dbReference type="InterPro" id="IPR001818">
    <property type="entry name" value="Pept_M10_metallopeptidase"/>
</dbReference>
<evidence type="ECO:0000313" key="11">
    <source>
        <dbReference type="EMBL" id="CAF3735230.1"/>
    </source>
</evidence>
<dbReference type="InterPro" id="IPR006026">
    <property type="entry name" value="Peptidase_Metallo"/>
</dbReference>
<dbReference type="PANTHER" id="PTHR10201">
    <property type="entry name" value="MATRIX METALLOPROTEINASE"/>
    <property type="match status" value="1"/>
</dbReference>
<feature type="binding site" evidence="7">
    <location>
        <position position="230"/>
    </location>
    <ligand>
        <name>Zn(2+)</name>
        <dbReference type="ChEBI" id="CHEBI:29105"/>
        <label>2</label>
        <note>catalytic</note>
    </ligand>
</feature>
<dbReference type="Proteomes" id="UP000663860">
    <property type="component" value="Unassembled WGS sequence"/>
</dbReference>
<feature type="binding site" description="in inhibited form" evidence="7">
    <location>
        <position position="89"/>
    </location>
    <ligand>
        <name>Zn(2+)</name>
        <dbReference type="ChEBI" id="CHEBI:29105"/>
        <label>2</label>
        <note>catalytic</note>
    </ligand>
</feature>
<feature type="compositionally biased region" description="Polar residues" evidence="8">
    <location>
        <begin position="264"/>
        <end position="284"/>
    </location>
</feature>
<evidence type="ECO:0000256" key="2">
    <source>
        <dbReference type="ARBA" id="ARBA00022670"/>
    </source>
</evidence>
<feature type="binding site" evidence="7">
    <location>
        <position position="193"/>
    </location>
    <ligand>
        <name>Ca(2+)</name>
        <dbReference type="ChEBI" id="CHEBI:29108"/>
        <label>1</label>
    </ligand>
</feature>
<reference evidence="11" key="1">
    <citation type="submission" date="2021-02" db="EMBL/GenBank/DDBJ databases">
        <authorList>
            <person name="Nowell W R."/>
        </authorList>
    </citation>
    <scope>NUCLEOTIDE SEQUENCE</scope>
</reference>
<dbReference type="GO" id="GO:0008270">
    <property type="term" value="F:zinc ion binding"/>
    <property type="evidence" value="ECO:0007669"/>
    <property type="project" value="InterPro"/>
</dbReference>
<evidence type="ECO:0000256" key="7">
    <source>
        <dbReference type="PIRSR" id="PIRSR621190-2"/>
    </source>
</evidence>
<dbReference type="GO" id="GO:0030574">
    <property type="term" value="P:collagen catabolic process"/>
    <property type="evidence" value="ECO:0007669"/>
    <property type="project" value="TreeGrafter"/>
</dbReference>
<evidence type="ECO:0000259" key="9">
    <source>
        <dbReference type="PROSITE" id="PS50948"/>
    </source>
</evidence>
<dbReference type="AlphaFoldDB" id="A0A818XBW7"/>
<gene>
    <name evidence="10" type="ORF">IZO911_LOCUS30632</name>
    <name evidence="11" type="ORF">KXQ929_LOCUS13311</name>
</gene>
<dbReference type="EMBL" id="CAJNOE010000482">
    <property type="protein sequence ID" value="CAF1238018.1"/>
    <property type="molecule type" value="Genomic_DNA"/>
</dbReference>
<comment type="cofactor">
    <cofactor evidence="7">
        <name>Ca(2+)</name>
        <dbReference type="ChEBI" id="CHEBI:29108"/>
    </cofactor>
    <text evidence="7">Can bind about 5 Ca(2+) ions per subunit.</text>
</comment>
<comment type="similarity">
    <text evidence="1">Belongs to the peptidase M10A family.</text>
</comment>
<evidence type="ECO:0000256" key="4">
    <source>
        <dbReference type="ARBA" id="ARBA00022801"/>
    </source>
</evidence>
<comment type="cofactor">
    <cofactor evidence="7">
        <name>Zn(2+)</name>
        <dbReference type="ChEBI" id="CHEBI:29105"/>
    </cofactor>
    <text evidence="7">Binds 2 Zn(2+) ions per subunit.</text>
</comment>
<feature type="region of interest" description="Disordered" evidence="8">
    <location>
        <begin position="248"/>
        <end position="284"/>
    </location>
</feature>
<accession>A0A818XBW7</accession>
<evidence type="ECO:0000256" key="8">
    <source>
        <dbReference type="SAM" id="MobiDB-lite"/>
    </source>
</evidence>
<evidence type="ECO:0000256" key="3">
    <source>
        <dbReference type="ARBA" id="ARBA00022723"/>
    </source>
</evidence>
<dbReference type="PRINTS" id="PR00138">
    <property type="entry name" value="MATRIXIN"/>
</dbReference>
<dbReference type="Gene3D" id="3.50.4.10">
    <property type="entry name" value="Hepatocyte Growth Factor"/>
    <property type="match status" value="1"/>
</dbReference>
<keyword evidence="3 7" id="KW-0479">Metal-binding</keyword>
<dbReference type="SMART" id="SM00235">
    <property type="entry name" value="ZnMc"/>
    <property type="match status" value="1"/>
</dbReference>
<dbReference type="SUPFAM" id="SSF51101">
    <property type="entry name" value="Mannose-binding lectins"/>
    <property type="match status" value="1"/>
</dbReference>
<dbReference type="PROSITE" id="PS50948">
    <property type="entry name" value="PAN"/>
    <property type="match status" value="1"/>
</dbReference>
<keyword evidence="5 7" id="KW-0862">Zinc</keyword>
<dbReference type="InterPro" id="IPR043159">
    <property type="entry name" value="Lectin_gal-bd_sf"/>
</dbReference>
<dbReference type="InterPro" id="IPR024079">
    <property type="entry name" value="MetalloPept_cat_dom_sf"/>
</dbReference>
<proteinExistence type="inferred from homology"/>
<feature type="binding site" evidence="7">
    <location>
        <position position="190"/>
    </location>
    <ligand>
        <name>Ca(2+)</name>
        <dbReference type="ChEBI" id="CHEBI:29108"/>
        <label>3</label>
    </ligand>
</feature>
<feature type="binding site" evidence="7">
    <location>
        <position position="155"/>
    </location>
    <ligand>
        <name>Ca(2+)</name>
        <dbReference type="ChEBI" id="CHEBI:29108"/>
        <label>2</label>
    </ligand>
</feature>
<dbReference type="Pfam" id="PF00024">
    <property type="entry name" value="PAN_1"/>
    <property type="match status" value="1"/>
</dbReference>
<dbReference type="InterPro" id="IPR003609">
    <property type="entry name" value="Pan_app"/>
</dbReference>
<keyword evidence="6" id="KW-0482">Metalloprotease</keyword>
<dbReference type="InterPro" id="IPR002477">
    <property type="entry name" value="Peptidoglycan-bd-like"/>
</dbReference>
<dbReference type="Gene3D" id="2.100.10.30">
    <property type="entry name" value="Jacalin-like lectin domain"/>
    <property type="match status" value="1"/>
</dbReference>
<evidence type="ECO:0000313" key="12">
    <source>
        <dbReference type="Proteomes" id="UP000663868"/>
    </source>
</evidence>
<keyword evidence="2" id="KW-0645">Protease</keyword>
<feature type="binding site" evidence="7">
    <location>
        <position position="212"/>
    </location>
    <ligand>
        <name>Zn(2+)</name>
        <dbReference type="ChEBI" id="CHEBI:29105"/>
        <label>2</label>
        <note>catalytic</note>
    </ligand>
</feature>
<evidence type="ECO:0000313" key="10">
    <source>
        <dbReference type="EMBL" id="CAF1238018.1"/>
    </source>
</evidence>
<protein>
    <recommendedName>
        <fullName evidence="9">Apple domain-containing protein</fullName>
    </recommendedName>
</protein>
<dbReference type="InterPro" id="IPR036404">
    <property type="entry name" value="Jacalin-like_lectin_dom_sf"/>
</dbReference>
<feature type="binding site" evidence="7">
    <location>
        <position position="171"/>
    </location>
    <ligand>
        <name>Ca(2+)</name>
        <dbReference type="ChEBI" id="CHEBI:29108"/>
        <label>3</label>
    </ligand>
</feature>
<dbReference type="Pfam" id="PF00413">
    <property type="entry name" value="Peptidase_M10"/>
    <property type="match status" value="1"/>
</dbReference>
<keyword evidence="7" id="KW-0106">Calcium</keyword>
<evidence type="ECO:0000256" key="5">
    <source>
        <dbReference type="ARBA" id="ARBA00022833"/>
    </source>
</evidence>
<dbReference type="GO" id="GO:0030198">
    <property type="term" value="P:extracellular matrix organization"/>
    <property type="evidence" value="ECO:0007669"/>
    <property type="project" value="TreeGrafter"/>
</dbReference>
<dbReference type="CDD" id="cd22823">
    <property type="entry name" value="Gal_Rha_Lectin"/>
    <property type="match status" value="1"/>
</dbReference>
<dbReference type="Gene3D" id="3.40.390.10">
    <property type="entry name" value="Collagenase (Catalytic Domain)"/>
    <property type="match status" value="1"/>
</dbReference>
<dbReference type="PANTHER" id="PTHR10201:SF323">
    <property type="entry name" value="MATRIX METALLOPROTEINASE-21"/>
    <property type="match status" value="1"/>
</dbReference>
<dbReference type="GO" id="GO:0004222">
    <property type="term" value="F:metalloendopeptidase activity"/>
    <property type="evidence" value="ECO:0007669"/>
    <property type="project" value="InterPro"/>
</dbReference>
<dbReference type="Pfam" id="PF01471">
    <property type="entry name" value="PG_binding_1"/>
    <property type="match status" value="1"/>
</dbReference>
<feature type="binding site" evidence="7">
    <location>
        <position position="216"/>
    </location>
    <ligand>
        <name>Zn(2+)</name>
        <dbReference type="ChEBI" id="CHEBI:29105"/>
        <label>2</label>
        <note>catalytic</note>
    </ligand>
</feature>
<keyword evidence="4" id="KW-0378">Hydrolase</keyword>